<dbReference type="InterPro" id="IPR005017">
    <property type="entry name" value="OMPP1/FadL/TodX"/>
</dbReference>
<feature type="chain" id="PRO_5016349306" evidence="8">
    <location>
        <begin position="24"/>
        <end position="432"/>
    </location>
</feature>
<keyword evidence="6" id="KW-0472">Membrane</keyword>
<dbReference type="OrthoDB" id="19849at2"/>
<evidence type="ECO:0000256" key="3">
    <source>
        <dbReference type="ARBA" id="ARBA00022452"/>
    </source>
</evidence>
<reference evidence="10" key="1">
    <citation type="submission" date="2018-05" db="EMBL/GenBank/DDBJ databases">
        <authorList>
            <person name="Li X."/>
        </authorList>
    </citation>
    <scope>NUCLEOTIDE SEQUENCE [LARGE SCALE GENOMIC DNA]</scope>
    <source>
        <strain evidence="10">YIM 73061</strain>
    </source>
</reference>
<proteinExistence type="inferred from homology"/>
<sequence length="432" mass="45703">MKKVVAFAAASAAVLTIASQAQAGGFYLQEQSARGAGRAFSGEVADQGVASLWWNPASIARSGREAYVGAHAIFVDADVTNTGSTITYPGGVTLPVSGEPRAFNPINDGVAPNFAVALPVGDRFAVGLSVAAPFNFTTEYRNTAWTRFDALESRLTSGDVQLTGAMRVTDWLDLGVSVDGQYVDAKLSTAYPNLSPLLPSGVSQLSGEGLDWGWSAGAQAHFDRLTLGASYRSAIEHELDGRVIVGGLVGPLAGVNGDFYGQASFTTPWIATAGLRYALNDKLTLNAQVQRIGWGEFDAITVNQETPAGVQTQALAQNYKDVTSGGVGVDYAVNDRVTLRAGVQYDPTPTRDEERTARVPDGDRYLYSVGATGKVNDRLSVDAAFTVINFKDSEIHHDTTFYGGTAAATTTRLRGEVQGTGYVMSLGLRTSF</sequence>
<keyword evidence="10" id="KW-1185">Reference proteome</keyword>
<keyword evidence="5 8" id="KW-0732">Signal</keyword>
<keyword evidence="7" id="KW-0998">Cell outer membrane</keyword>
<evidence type="ECO:0000256" key="2">
    <source>
        <dbReference type="ARBA" id="ARBA00008163"/>
    </source>
</evidence>
<evidence type="ECO:0000256" key="8">
    <source>
        <dbReference type="SAM" id="SignalP"/>
    </source>
</evidence>
<dbReference type="EMBL" id="QFYR01000004">
    <property type="protein sequence ID" value="RAK51500.1"/>
    <property type="molecule type" value="Genomic_DNA"/>
</dbReference>
<comment type="caution">
    <text evidence="9">The sequence shown here is derived from an EMBL/GenBank/DDBJ whole genome shotgun (WGS) entry which is preliminary data.</text>
</comment>
<dbReference type="SUPFAM" id="SSF56935">
    <property type="entry name" value="Porins"/>
    <property type="match status" value="1"/>
</dbReference>
<dbReference type="RefSeq" id="WP_111516035.1">
    <property type="nucleotide sequence ID" value="NZ_QFYR01000004.1"/>
</dbReference>
<keyword evidence="4" id="KW-0812">Transmembrane</keyword>
<dbReference type="AlphaFoldDB" id="A0A328AA28"/>
<dbReference type="GO" id="GO:0009279">
    <property type="term" value="C:cell outer membrane"/>
    <property type="evidence" value="ECO:0007669"/>
    <property type="project" value="UniProtKB-SubCell"/>
</dbReference>
<comment type="similarity">
    <text evidence="2">Belongs to the OmpP1/FadL family.</text>
</comment>
<dbReference type="PANTHER" id="PTHR35093">
    <property type="entry name" value="OUTER MEMBRANE PROTEIN NMB0088-RELATED"/>
    <property type="match status" value="1"/>
</dbReference>
<dbReference type="Gene3D" id="2.40.160.60">
    <property type="entry name" value="Outer membrane protein transport protein (OMPP1/FadL/TodX)"/>
    <property type="match status" value="1"/>
</dbReference>
<evidence type="ECO:0000313" key="10">
    <source>
        <dbReference type="Proteomes" id="UP000249725"/>
    </source>
</evidence>
<feature type="signal peptide" evidence="8">
    <location>
        <begin position="1"/>
        <end position="23"/>
    </location>
</feature>
<keyword evidence="3" id="KW-1134">Transmembrane beta strand</keyword>
<dbReference type="PANTHER" id="PTHR35093:SF3">
    <property type="entry name" value="LONG-CHAIN FATTY ACID TRANSPORT PROTEIN"/>
    <property type="match status" value="1"/>
</dbReference>
<evidence type="ECO:0000256" key="7">
    <source>
        <dbReference type="ARBA" id="ARBA00023237"/>
    </source>
</evidence>
<gene>
    <name evidence="9" type="ORF">DJ018_16345</name>
</gene>
<dbReference type="Pfam" id="PF03349">
    <property type="entry name" value="Toluene_X"/>
    <property type="match status" value="1"/>
</dbReference>
<evidence type="ECO:0000256" key="4">
    <source>
        <dbReference type="ARBA" id="ARBA00022692"/>
    </source>
</evidence>
<evidence type="ECO:0000256" key="6">
    <source>
        <dbReference type="ARBA" id="ARBA00023136"/>
    </source>
</evidence>
<dbReference type="Proteomes" id="UP000249725">
    <property type="component" value="Unassembled WGS sequence"/>
</dbReference>
<protein>
    <submittedName>
        <fullName evidence="9">Long-chain fatty acid transporter</fullName>
    </submittedName>
</protein>
<name>A0A328AA28_9CAUL</name>
<organism evidence="9 10">
    <name type="scientific">Phenylobacterium deserti</name>
    <dbReference type="NCBI Taxonomy" id="1914756"/>
    <lineage>
        <taxon>Bacteria</taxon>
        <taxon>Pseudomonadati</taxon>
        <taxon>Pseudomonadota</taxon>
        <taxon>Alphaproteobacteria</taxon>
        <taxon>Caulobacterales</taxon>
        <taxon>Caulobacteraceae</taxon>
        <taxon>Phenylobacterium</taxon>
    </lineage>
</organism>
<evidence type="ECO:0000256" key="5">
    <source>
        <dbReference type="ARBA" id="ARBA00022729"/>
    </source>
</evidence>
<comment type="subcellular location">
    <subcellularLocation>
        <location evidence="1">Cell outer membrane</location>
        <topology evidence="1">Multi-pass membrane protein</topology>
    </subcellularLocation>
</comment>
<accession>A0A328AA28</accession>
<evidence type="ECO:0000256" key="1">
    <source>
        <dbReference type="ARBA" id="ARBA00004571"/>
    </source>
</evidence>
<dbReference type="GO" id="GO:0015483">
    <property type="term" value="F:long-chain fatty acid transporting porin activity"/>
    <property type="evidence" value="ECO:0007669"/>
    <property type="project" value="TreeGrafter"/>
</dbReference>
<evidence type="ECO:0000313" key="9">
    <source>
        <dbReference type="EMBL" id="RAK51500.1"/>
    </source>
</evidence>